<organism evidence="1 2">
    <name type="scientific">candidate division WWE3 bacterium CG_4_9_14_0_2_um_filter_35_11</name>
    <dbReference type="NCBI Taxonomy" id="1975077"/>
    <lineage>
        <taxon>Bacteria</taxon>
        <taxon>Katanobacteria</taxon>
    </lineage>
</organism>
<accession>A0A2M8ELL8</accession>
<protein>
    <submittedName>
        <fullName evidence="1">Uncharacterized protein</fullName>
    </submittedName>
</protein>
<dbReference type="EMBL" id="PFSJ01000019">
    <property type="protein sequence ID" value="PJC23632.1"/>
    <property type="molecule type" value="Genomic_DNA"/>
</dbReference>
<dbReference type="AlphaFoldDB" id="A0A2M8ELL8"/>
<comment type="caution">
    <text evidence="1">The sequence shown here is derived from an EMBL/GenBank/DDBJ whole genome shotgun (WGS) entry which is preliminary data.</text>
</comment>
<evidence type="ECO:0000313" key="2">
    <source>
        <dbReference type="Proteomes" id="UP000229756"/>
    </source>
</evidence>
<reference evidence="2" key="1">
    <citation type="submission" date="2017-09" db="EMBL/GenBank/DDBJ databases">
        <title>Depth-based differentiation of microbial function through sediment-hosted aquifers and enrichment of novel symbionts in the deep terrestrial subsurface.</title>
        <authorList>
            <person name="Probst A.J."/>
            <person name="Ladd B."/>
            <person name="Jarett J.K."/>
            <person name="Geller-Mcgrath D.E."/>
            <person name="Sieber C.M.K."/>
            <person name="Emerson J.B."/>
            <person name="Anantharaman K."/>
            <person name="Thomas B.C."/>
            <person name="Malmstrom R."/>
            <person name="Stieglmeier M."/>
            <person name="Klingl A."/>
            <person name="Woyke T."/>
            <person name="Ryan C.M."/>
            <person name="Banfield J.F."/>
        </authorList>
    </citation>
    <scope>NUCLEOTIDE SEQUENCE [LARGE SCALE GENOMIC DNA]</scope>
</reference>
<evidence type="ECO:0000313" key="1">
    <source>
        <dbReference type="EMBL" id="PJC23632.1"/>
    </source>
</evidence>
<dbReference type="Proteomes" id="UP000229756">
    <property type="component" value="Unassembled WGS sequence"/>
</dbReference>
<gene>
    <name evidence="1" type="ORF">CO058_02640</name>
</gene>
<proteinExistence type="predicted"/>
<sequence>MITHYTNKSVIFADSFGPEGYFVEDEYRIFVSLSSSPFPKFNQAGSEKISTWLYRAPLFIKPIDPERAFVEIKSTYKIIIEGKS</sequence>
<name>A0A2M8ELL8_UNCKA</name>